<accession>A0ABS1MHS2</accession>
<keyword evidence="4" id="KW-1185">Reference proteome</keyword>
<dbReference type="PANTHER" id="PTHR33371:SF15">
    <property type="entry name" value="LIPOPROTEIN LPRN"/>
    <property type="match status" value="1"/>
</dbReference>
<evidence type="ECO:0000313" key="3">
    <source>
        <dbReference type="EMBL" id="MBL1079600.1"/>
    </source>
</evidence>
<dbReference type="Pfam" id="PF02470">
    <property type="entry name" value="MlaD"/>
    <property type="match status" value="1"/>
</dbReference>
<name>A0ABS1MHS2_9NOCA</name>
<evidence type="ECO:0000256" key="1">
    <source>
        <dbReference type="SAM" id="SignalP"/>
    </source>
</evidence>
<dbReference type="Proteomes" id="UP000602198">
    <property type="component" value="Unassembled WGS sequence"/>
</dbReference>
<feature type="signal peptide" evidence="1">
    <location>
        <begin position="1"/>
        <end position="26"/>
    </location>
</feature>
<dbReference type="PROSITE" id="PS51257">
    <property type="entry name" value="PROKAR_LIPOPROTEIN"/>
    <property type="match status" value="1"/>
</dbReference>
<protein>
    <submittedName>
        <fullName evidence="3">MCE family protein</fullName>
    </submittedName>
</protein>
<dbReference type="InterPro" id="IPR052336">
    <property type="entry name" value="MlaD_Phospholipid_Transporter"/>
</dbReference>
<proteinExistence type="predicted"/>
<sequence>MIRRVLAAAALSTALLTTLGCGVDPAALTVPGTGVRGETYTVHIQFGNALNLPSRARVMANGAQIGLLRHVRVIDPSDTAPGSVIADVEIQTSTRLPITTTAQLRQDTLLGDLFIGLDIPTAATGPTFDEGATIPQSQTKPALQVEDLLSGVATFVSGGSLQSAQDFVDQVNAALPSDPGEIARIAAILKNDLVDAAQHTDSIDVFLQSIDVNARLLLDNKQQLGEILTPQGVVDLTNITQSLIHVIGIVGSLGGIAHAWTWLTPLAESGNATARAFVPMLFNSARPLDLTAPSNLNQLTAFLRDKLIPWAQRPTVDIRGVHVHTEASATPVSTPDQVDRIVATLRMIGMVR</sequence>
<reference evidence="3 4" key="1">
    <citation type="submission" date="2021-01" db="EMBL/GenBank/DDBJ databases">
        <title>WGS of actinomycetes isolated from Thailand.</title>
        <authorList>
            <person name="Thawai C."/>
        </authorList>
    </citation>
    <scope>NUCLEOTIDE SEQUENCE [LARGE SCALE GENOMIC DNA]</scope>
    <source>
        <strain evidence="3 4">LPG 2</strain>
    </source>
</reference>
<evidence type="ECO:0000259" key="2">
    <source>
        <dbReference type="Pfam" id="PF02470"/>
    </source>
</evidence>
<comment type="caution">
    <text evidence="3">The sequence shown here is derived from an EMBL/GenBank/DDBJ whole genome shotgun (WGS) entry which is preliminary data.</text>
</comment>
<dbReference type="InterPro" id="IPR003399">
    <property type="entry name" value="Mce/MlaD"/>
</dbReference>
<gene>
    <name evidence="3" type="ORF">JK358_34870</name>
</gene>
<dbReference type="EMBL" id="JAERRJ010000018">
    <property type="protein sequence ID" value="MBL1079600.1"/>
    <property type="molecule type" value="Genomic_DNA"/>
</dbReference>
<feature type="chain" id="PRO_5045676861" evidence="1">
    <location>
        <begin position="27"/>
        <end position="352"/>
    </location>
</feature>
<feature type="domain" description="Mce/MlaD" evidence="2">
    <location>
        <begin position="39"/>
        <end position="118"/>
    </location>
</feature>
<dbReference type="PANTHER" id="PTHR33371">
    <property type="entry name" value="INTERMEMBRANE PHOSPHOLIPID TRANSPORT SYSTEM BINDING PROTEIN MLAD-RELATED"/>
    <property type="match status" value="1"/>
</dbReference>
<keyword evidence="1" id="KW-0732">Signal</keyword>
<evidence type="ECO:0000313" key="4">
    <source>
        <dbReference type="Proteomes" id="UP000602198"/>
    </source>
</evidence>
<organism evidence="3 4">
    <name type="scientific">Nocardia acididurans</name>
    <dbReference type="NCBI Taxonomy" id="2802282"/>
    <lineage>
        <taxon>Bacteria</taxon>
        <taxon>Bacillati</taxon>
        <taxon>Actinomycetota</taxon>
        <taxon>Actinomycetes</taxon>
        <taxon>Mycobacteriales</taxon>
        <taxon>Nocardiaceae</taxon>
        <taxon>Nocardia</taxon>
    </lineage>
</organism>